<keyword evidence="3" id="KW-1185">Reference proteome</keyword>
<dbReference type="SUPFAM" id="SSF55298">
    <property type="entry name" value="YjgF-like"/>
    <property type="match status" value="1"/>
</dbReference>
<dbReference type="PANTHER" id="PTHR43760">
    <property type="entry name" value="ENDORIBONUCLEASE-RELATED"/>
    <property type="match status" value="1"/>
</dbReference>
<proteinExistence type="predicted"/>
<dbReference type="EMBL" id="VDFU01000009">
    <property type="protein sequence ID" value="TNC49822.1"/>
    <property type="molecule type" value="Genomic_DNA"/>
</dbReference>
<protein>
    <submittedName>
        <fullName evidence="2">RidA family protein</fullName>
    </submittedName>
</protein>
<dbReference type="Proteomes" id="UP000305887">
    <property type="component" value="Unassembled WGS sequence"/>
</dbReference>
<dbReference type="CDD" id="cd02199">
    <property type="entry name" value="YjgF_YER057c_UK114_like_1"/>
    <property type="match status" value="1"/>
</dbReference>
<dbReference type="Gene3D" id="3.30.1330.40">
    <property type="entry name" value="RutC-like"/>
    <property type="match status" value="1"/>
</dbReference>
<evidence type="ECO:0000259" key="1">
    <source>
        <dbReference type="Pfam" id="PF14588"/>
    </source>
</evidence>
<dbReference type="Pfam" id="PF14588">
    <property type="entry name" value="YjgF_endoribonc"/>
    <property type="match status" value="1"/>
</dbReference>
<accession>A0A5C4N0P7</accession>
<evidence type="ECO:0000313" key="3">
    <source>
        <dbReference type="Proteomes" id="UP000305887"/>
    </source>
</evidence>
<evidence type="ECO:0000313" key="2">
    <source>
        <dbReference type="EMBL" id="TNC49822.1"/>
    </source>
</evidence>
<dbReference type="AlphaFoldDB" id="A0A5C4N0P7"/>
<name>A0A5C4N0P7_9RHOB</name>
<sequence length="153" mass="15692">MIDVEERLRGLGLDLPEPAAPLAAYVPFVRAGDLLHVSGQIARDGGGVIQGTLGQDMDVESGARAAQSCALHLLAQARAACGGEWGRLVQVVKLTGFVASAPGFFDQPKVINGASELMVAVLGDAGRHARSAVGVVALPLGAAVEVEGVFLLR</sequence>
<feature type="domain" description="Endoribonuclease L-PSP/chorismate mutase-like" evidence="1">
    <location>
        <begin position="5"/>
        <end position="142"/>
    </location>
</feature>
<organism evidence="2 3">
    <name type="scientific">Rubellimicrobium rubrum</name>
    <dbReference type="NCBI Taxonomy" id="2585369"/>
    <lineage>
        <taxon>Bacteria</taxon>
        <taxon>Pseudomonadati</taxon>
        <taxon>Pseudomonadota</taxon>
        <taxon>Alphaproteobacteria</taxon>
        <taxon>Rhodobacterales</taxon>
        <taxon>Roseobacteraceae</taxon>
        <taxon>Rubellimicrobium</taxon>
    </lineage>
</organism>
<reference evidence="2 3" key="1">
    <citation type="submission" date="2019-06" db="EMBL/GenBank/DDBJ databases">
        <title>YIM 131921 draft genome.</title>
        <authorList>
            <person name="Jiang L."/>
        </authorList>
    </citation>
    <scope>NUCLEOTIDE SEQUENCE [LARGE SCALE GENOMIC DNA]</scope>
    <source>
        <strain evidence="2 3">YIM 131921</strain>
    </source>
</reference>
<comment type="caution">
    <text evidence="2">The sequence shown here is derived from an EMBL/GenBank/DDBJ whole genome shotgun (WGS) entry which is preliminary data.</text>
</comment>
<gene>
    <name evidence="2" type="ORF">FHG66_09920</name>
</gene>
<dbReference type="InterPro" id="IPR013813">
    <property type="entry name" value="Endoribo_LPSP/chorism_mut-like"/>
</dbReference>
<dbReference type="PANTHER" id="PTHR43760:SF1">
    <property type="entry name" value="ENDORIBONUCLEASE L-PSP_CHORISMATE MUTASE-LIKE DOMAIN-CONTAINING PROTEIN"/>
    <property type="match status" value="1"/>
</dbReference>
<dbReference type="RefSeq" id="WP_139076598.1">
    <property type="nucleotide sequence ID" value="NZ_VDFU01000009.1"/>
</dbReference>
<dbReference type="OrthoDB" id="9806350at2"/>
<dbReference type="InterPro" id="IPR035959">
    <property type="entry name" value="RutC-like_sf"/>
</dbReference>